<dbReference type="EMBL" id="CP003261">
    <property type="protein sequence ID" value="AGK97249.1"/>
    <property type="molecule type" value="Genomic_DNA"/>
</dbReference>
<evidence type="ECO:0000313" key="3">
    <source>
        <dbReference type="Proteomes" id="UP000013523"/>
    </source>
</evidence>
<proteinExistence type="predicted"/>
<gene>
    <name evidence="2" type="ORF">Clopa_2386</name>
</gene>
<feature type="domain" description="DUF1540" evidence="1">
    <location>
        <begin position="13"/>
        <end position="55"/>
    </location>
</feature>
<dbReference type="Proteomes" id="UP000013523">
    <property type="component" value="Chromosome"/>
</dbReference>
<name>R4K9P3_CLOPA</name>
<dbReference type="PATRIC" id="fig|86416.3.peg.2368"/>
<dbReference type="HOGENOM" id="CLU_201605_0_0_9"/>
<dbReference type="RefSeq" id="WP_015615553.1">
    <property type="nucleotide sequence ID" value="NC_021182.1"/>
</dbReference>
<accession>R4K9P3</accession>
<reference evidence="2 3" key="1">
    <citation type="submission" date="2012-01" db="EMBL/GenBank/DDBJ databases">
        <title>Complete sequence of chromosome of Clostridium pasteurianum BC1.</title>
        <authorList>
            <consortium name="US DOE Joint Genome Institute"/>
            <person name="Lucas S."/>
            <person name="Han J."/>
            <person name="Lapidus A."/>
            <person name="Cheng J.-F."/>
            <person name="Goodwin L."/>
            <person name="Pitluck S."/>
            <person name="Peters L."/>
            <person name="Mikhailova N."/>
            <person name="Teshima H."/>
            <person name="Detter J.C."/>
            <person name="Han C."/>
            <person name="Tapia R."/>
            <person name="Land M."/>
            <person name="Hauser L."/>
            <person name="Kyrpides N."/>
            <person name="Ivanova N."/>
            <person name="Pagani I."/>
            <person name="Dunn J."/>
            <person name="Taghavi S."/>
            <person name="Francis A."/>
            <person name="van der Lelie D."/>
            <person name="Woyke T."/>
        </authorList>
    </citation>
    <scope>NUCLEOTIDE SEQUENCE [LARGE SCALE GENOMIC DNA]</scope>
    <source>
        <strain evidence="2 3">BC1</strain>
    </source>
</reference>
<dbReference type="KEGG" id="cpas:Clopa_2386"/>
<keyword evidence="3" id="KW-1185">Reference proteome</keyword>
<sequence length="59" mass="6547">MANSSMHSHNDSIGCTVTECKYNDRTDNYCTLQKIEVVKHESVAKTSECTDCGSFVKLS</sequence>
<protein>
    <recommendedName>
        <fullName evidence="1">DUF1540 domain-containing protein</fullName>
    </recommendedName>
</protein>
<evidence type="ECO:0000313" key="2">
    <source>
        <dbReference type="EMBL" id="AGK97249.1"/>
    </source>
</evidence>
<dbReference type="Pfam" id="PF07561">
    <property type="entry name" value="DUF1540"/>
    <property type="match status" value="1"/>
</dbReference>
<dbReference type="InterPro" id="IPR011437">
    <property type="entry name" value="DUF1540"/>
</dbReference>
<dbReference type="STRING" id="86416.Clopa_2386"/>
<dbReference type="AlphaFoldDB" id="R4K9P3"/>
<organism evidence="2 3">
    <name type="scientific">Clostridium pasteurianum BC1</name>
    <dbReference type="NCBI Taxonomy" id="86416"/>
    <lineage>
        <taxon>Bacteria</taxon>
        <taxon>Bacillati</taxon>
        <taxon>Bacillota</taxon>
        <taxon>Clostridia</taxon>
        <taxon>Eubacteriales</taxon>
        <taxon>Clostridiaceae</taxon>
        <taxon>Clostridium</taxon>
    </lineage>
</organism>
<dbReference type="OrthoDB" id="1756089at2"/>
<evidence type="ECO:0000259" key="1">
    <source>
        <dbReference type="Pfam" id="PF07561"/>
    </source>
</evidence>